<keyword evidence="1" id="KW-0812">Transmembrane</keyword>
<protein>
    <submittedName>
        <fullName evidence="2">Uncharacterized protein</fullName>
    </submittedName>
</protein>
<keyword evidence="1" id="KW-1133">Transmembrane helix</keyword>
<sequence>MTNPYAPSRASTDVERDDRVRQMRIQGLVLLLIGSIAGFVALWFIFSAFDLRRAFPDLTDRGPYADPDWPKTQMQWFVIWIGGASVLAILLLIAGYRRFAYARTKYRALTNT</sequence>
<gene>
    <name evidence="2" type="ORF">K227x_32530</name>
</gene>
<feature type="transmembrane region" description="Helical" evidence="1">
    <location>
        <begin position="77"/>
        <end position="96"/>
    </location>
</feature>
<evidence type="ECO:0000256" key="1">
    <source>
        <dbReference type="SAM" id="Phobius"/>
    </source>
</evidence>
<dbReference type="RefSeq" id="WP_011119201.1">
    <property type="nucleotide sequence ID" value="NZ_CP036525.1"/>
</dbReference>
<organism evidence="2 3">
    <name type="scientific">Rubripirellula lacrimiformis</name>
    <dbReference type="NCBI Taxonomy" id="1930273"/>
    <lineage>
        <taxon>Bacteria</taxon>
        <taxon>Pseudomonadati</taxon>
        <taxon>Planctomycetota</taxon>
        <taxon>Planctomycetia</taxon>
        <taxon>Pirellulales</taxon>
        <taxon>Pirellulaceae</taxon>
        <taxon>Rubripirellula</taxon>
    </lineage>
</organism>
<dbReference type="Proteomes" id="UP000318538">
    <property type="component" value="Chromosome"/>
</dbReference>
<feature type="transmembrane region" description="Helical" evidence="1">
    <location>
        <begin position="28"/>
        <end position="49"/>
    </location>
</feature>
<dbReference type="KEGG" id="rlc:K227x_32530"/>
<reference evidence="2 3" key="1">
    <citation type="submission" date="2019-02" db="EMBL/GenBank/DDBJ databases">
        <title>Deep-cultivation of Planctomycetes and their phenomic and genomic characterization uncovers novel biology.</title>
        <authorList>
            <person name="Wiegand S."/>
            <person name="Jogler M."/>
            <person name="Boedeker C."/>
            <person name="Pinto D."/>
            <person name="Vollmers J."/>
            <person name="Rivas-Marin E."/>
            <person name="Kohn T."/>
            <person name="Peeters S.H."/>
            <person name="Heuer A."/>
            <person name="Rast P."/>
            <person name="Oberbeckmann S."/>
            <person name="Bunk B."/>
            <person name="Jeske O."/>
            <person name="Meyerdierks A."/>
            <person name="Storesund J.E."/>
            <person name="Kallscheuer N."/>
            <person name="Luecker S."/>
            <person name="Lage O.M."/>
            <person name="Pohl T."/>
            <person name="Merkel B.J."/>
            <person name="Hornburger P."/>
            <person name="Mueller R.-W."/>
            <person name="Bruemmer F."/>
            <person name="Labrenz M."/>
            <person name="Spormann A.M."/>
            <person name="Op den Camp H."/>
            <person name="Overmann J."/>
            <person name="Amann R."/>
            <person name="Jetten M.S.M."/>
            <person name="Mascher T."/>
            <person name="Medema M.H."/>
            <person name="Devos D.P."/>
            <person name="Kaster A.-K."/>
            <person name="Ovreas L."/>
            <person name="Rohde M."/>
            <person name="Galperin M.Y."/>
            <person name="Jogler C."/>
        </authorList>
    </citation>
    <scope>NUCLEOTIDE SEQUENCE [LARGE SCALE GENOMIC DNA]</scope>
    <source>
        <strain evidence="2 3">K22_7</strain>
    </source>
</reference>
<name>A0A517NCM3_9BACT</name>
<dbReference type="OrthoDB" id="9861613at2"/>
<dbReference type="AlphaFoldDB" id="A0A517NCM3"/>
<dbReference type="EMBL" id="CP036525">
    <property type="protein sequence ID" value="QDT04856.1"/>
    <property type="molecule type" value="Genomic_DNA"/>
</dbReference>
<evidence type="ECO:0000313" key="3">
    <source>
        <dbReference type="Proteomes" id="UP000318538"/>
    </source>
</evidence>
<keyword evidence="1" id="KW-0472">Membrane</keyword>
<evidence type="ECO:0000313" key="2">
    <source>
        <dbReference type="EMBL" id="QDT04856.1"/>
    </source>
</evidence>
<keyword evidence="3" id="KW-1185">Reference proteome</keyword>
<proteinExistence type="predicted"/>
<accession>A0A517NCM3</accession>